<evidence type="ECO:0000313" key="3">
    <source>
        <dbReference type="Proteomes" id="UP001596201"/>
    </source>
</evidence>
<feature type="compositionally biased region" description="Low complexity" evidence="1">
    <location>
        <begin position="9"/>
        <end position="19"/>
    </location>
</feature>
<comment type="caution">
    <text evidence="2">The sequence shown here is derived from an EMBL/GenBank/DDBJ whole genome shotgun (WGS) entry which is preliminary data.</text>
</comment>
<dbReference type="InterPro" id="IPR055927">
    <property type="entry name" value="DUF7504"/>
</dbReference>
<evidence type="ECO:0000313" key="2">
    <source>
        <dbReference type="EMBL" id="MFC5366054.1"/>
    </source>
</evidence>
<keyword evidence="3" id="KW-1185">Reference proteome</keyword>
<dbReference type="RefSeq" id="WP_227228583.1">
    <property type="nucleotide sequence ID" value="NZ_JAJCVJ010000001.1"/>
</dbReference>
<protein>
    <submittedName>
        <fullName evidence="2">DUF835 domain-containing protein</fullName>
    </submittedName>
</protein>
<dbReference type="EMBL" id="JBHSKX010000001">
    <property type="protein sequence ID" value="MFC5366054.1"/>
    <property type="molecule type" value="Genomic_DNA"/>
</dbReference>
<accession>A0ABD5R7X0</accession>
<feature type="region of interest" description="Disordered" evidence="1">
    <location>
        <begin position="1"/>
        <end position="32"/>
    </location>
</feature>
<sequence length="192" mass="20176">MTTDDESSSGESVLSVSDSARPVSGVTDPGPFSAETGGIDLFGVLFDPTATGWATDVSEYAGRIDRFGVVTGHDDVSAGLSALPDSLRESATTVSAEGPRSLGEIGIRVSETLSEGGDVRNSRLVFVDGFEQVLADTSLQTTFRFLHILVESTAFTDAVLHVSLDPEGCDARAVETVAELFDTVIDERAQSL</sequence>
<gene>
    <name evidence="2" type="ORF">ACFPJ5_03825</name>
</gene>
<name>A0ABD5R7X0_9EURY</name>
<dbReference type="AlphaFoldDB" id="A0ABD5R7X0"/>
<organism evidence="2 3">
    <name type="scientific">Salinirubrum litoreum</name>
    <dbReference type="NCBI Taxonomy" id="1126234"/>
    <lineage>
        <taxon>Archaea</taxon>
        <taxon>Methanobacteriati</taxon>
        <taxon>Methanobacteriota</taxon>
        <taxon>Stenosarchaea group</taxon>
        <taxon>Halobacteria</taxon>
        <taxon>Halobacteriales</taxon>
        <taxon>Haloferacaceae</taxon>
        <taxon>Salinirubrum</taxon>
    </lineage>
</organism>
<proteinExistence type="predicted"/>
<reference evidence="2 3" key="1">
    <citation type="journal article" date="2019" name="Int. J. Syst. Evol. Microbiol.">
        <title>The Global Catalogue of Microorganisms (GCM) 10K type strain sequencing project: providing services to taxonomists for standard genome sequencing and annotation.</title>
        <authorList>
            <consortium name="The Broad Institute Genomics Platform"/>
            <consortium name="The Broad Institute Genome Sequencing Center for Infectious Disease"/>
            <person name="Wu L."/>
            <person name="Ma J."/>
        </authorList>
    </citation>
    <scope>NUCLEOTIDE SEQUENCE [LARGE SCALE GENOMIC DNA]</scope>
    <source>
        <strain evidence="2 3">CGMCC 1.12237</strain>
    </source>
</reference>
<dbReference type="Pfam" id="PF24336">
    <property type="entry name" value="DUF7504"/>
    <property type="match status" value="1"/>
</dbReference>
<dbReference type="Proteomes" id="UP001596201">
    <property type="component" value="Unassembled WGS sequence"/>
</dbReference>
<evidence type="ECO:0000256" key="1">
    <source>
        <dbReference type="SAM" id="MobiDB-lite"/>
    </source>
</evidence>